<dbReference type="RefSeq" id="WP_102245755.1">
    <property type="nucleotide sequence ID" value="NZ_CP025682.1"/>
</dbReference>
<evidence type="ECO:0000256" key="4">
    <source>
        <dbReference type="SAM" id="MobiDB-lite"/>
    </source>
</evidence>
<dbReference type="EMBL" id="CP025682">
    <property type="protein sequence ID" value="AUN93681.1"/>
    <property type="molecule type" value="Genomic_DNA"/>
</dbReference>
<dbReference type="GO" id="GO:0005524">
    <property type="term" value="F:ATP binding"/>
    <property type="evidence" value="ECO:0007669"/>
    <property type="project" value="UniProtKB-KW"/>
</dbReference>
<dbReference type="CDD" id="cd00009">
    <property type="entry name" value="AAA"/>
    <property type="match status" value="1"/>
</dbReference>
<dbReference type="KEGG" id="atw:C0099_01260"/>
<reference evidence="6" key="2">
    <citation type="journal article" date="2019" name="Int. J. Syst. Evol. Microbiol.">
        <title>Azoarcus pumilus sp. nov., isolated from seawater in Sanya, China.</title>
        <authorList>
            <person name="Fu G.Y."/>
            <person name="Yu X.Y."/>
            <person name="Yu X.D."/>
            <person name="Zhao Z."/>
            <person name="Chen C."/>
            <person name="Wang R.J."/>
            <person name="Wu M."/>
            <person name="Zhang X.Q."/>
        </authorList>
    </citation>
    <scope>NUCLEOTIDE SEQUENCE</scope>
    <source>
        <strain evidence="6">SY39</strain>
    </source>
</reference>
<comment type="similarity">
    <text evidence="1">Belongs to the IS21/IS1162 putative ATP-binding protein family.</text>
</comment>
<accession>A0A2I6S336</accession>
<dbReference type="InterPro" id="IPR047661">
    <property type="entry name" value="IstB"/>
</dbReference>
<sequence length="270" mass="29817">MSIELIGRLKALKLHGMAQCWPELVAKAHHSDLPPEQWMGELLAAESAEREVRSIAYQMSAARFPAHRDLAGFDFTQARADEALVRRLHAGQFITAAHNVVLIGGPGTGKTHLATAIGIEAVQHLGKRVRFFSTVELVNALEQEKANGKAGQLAYRLLYVDLVILDELGYLPFSQAGGALLFHLLSKLYEHTSVMITTNLSFAEWDNVFGDAKMTTAMLDRLTHHCHIVETGNESWRFKTSTARLQPGRTRTPKTQGEQTPQPETGTNPA</sequence>
<keyword evidence="3 6" id="KW-0067">ATP-binding</keyword>
<keyword evidence="2" id="KW-0547">Nucleotide-binding</keyword>
<gene>
    <name evidence="6" type="ORF">C0099_01260</name>
    <name evidence="7" type="ORF">C0099_15160</name>
</gene>
<proteinExistence type="inferred from homology"/>
<dbReference type="PANTHER" id="PTHR30050:SF4">
    <property type="entry name" value="ATP-BINDING PROTEIN RV3427C IN INSERTION SEQUENCE-RELATED"/>
    <property type="match status" value="1"/>
</dbReference>
<organism evidence="6 8">
    <name type="scientific">Pseudazoarcus pumilus</name>
    <dbReference type="NCBI Taxonomy" id="2067960"/>
    <lineage>
        <taxon>Bacteria</taxon>
        <taxon>Pseudomonadati</taxon>
        <taxon>Pseudomonadota</taxon>
        <taxon>Betaproteobacteria</taxon>
        <taxon>Rhodocyclales</taxon>
        <taxon>Zoogloeaceae</taxon>
        <taxon>Pseudazoarcus</taxon>
    </lineage>
</organism>
<dbReference type="SUPFAM" id="SSF52540">
    <property type="entry name" value="P-loop containing nucleoside triphosphate hydrolases"/>
    <property type="match status" value="1"/>
</dbReference>
<reference evidence="6 8" key="1">
    <citation type="submission" date="2018-01" db="EMBL/GenBank/DDBJ databases">
        <authorList>
            <person name="Fu G.-Y."/>
        </authorList>
    </citation>
    <scope>NUCLEOTIDE SEQUENCE [LARGE SCALE GENOMIC DNA]</scope>
    <source>
        <strain evidence="6 8">SY39</strain>
    </source>
</reference>
<dbReference type="OrthoDB" id="9773429at2"/>
<feature type="region of interest" description="Disordered" evidence="4">
    <location>
        <begin position="240"/>
        <end position="270"/>
    </location>
</feature>
<dbReference type="InterPro" id="IPR027417">
    <property type="entry name" value="P-loop_NTPase"/>
</dbReference>
<dbReference type="KEGG" id="atw:C0099_15160"/>
<dbReference type="InterPro" id="IPR003593">
    <property type="entry name" value="AAA+_ATPase"/>
</dbReference>
<name>A0A2I6S336_9RHOO</name>
<evidence type="ECO:0000256" key="1">
    <source>
        <dbReference type="ARBA" id="ARBA00008059"/>
    </source>
</evidence>
<dbReference type="PANTHER" id="PTHR30050">
    <property type="entry name" value="CHROMOSOMAL REPLICATION INITIATOR PROTEIN DNAA"/>
    <property type="match status" value="1"/>
</dbReference>
<dbReference type="Gene3D" id="3.40.50.300">
    <property type="entry name" value="P-loop containing nucleotide triphosphate hydrolases"/>
    <property type="match status" value="1"/>
</dbReference>
<dbReference type="GO" id="GO:0006260">
    <property type="term" value="P:DNA replication"/>
    <property type="evidence" value="ECO:0007669"/>
    <property type="project" value="TreeGrafter"/>
</dbReference>
<dbReference type="AlphaFoldDB" id="A0A2I6S336"/>
<evidence type="ECO:0000259" key="5">
    <source>
        <dbReference type="SMART" id="SM00382"/>
    </source>
</evidence>
<protein>
    <submittedName>
        <fullName evidence="6">ATP-binding protein</fullName>
    </submittedName>
</protein>
<dbReference type="Pfam" id="PF01695">
    <property type="entry name" value="IstB_IS21"/>
    <property type="match status" value="1"/>
</dbReference>
<evidence type="ECO:0000313" key="7">
    <source>
        <dbReference type="EMBL" id="AUN96160.1"/>
    </source>
</evidence>
<evidence type="ECO:0000256" key="3">
    <source>
        <dbReference type="ARBA" id="ARBA00022840"/>
    </source>
</evidence>
<feature type="compositionally biased region" description="Polar residues" evidence="4">
    <location>
        <begin position="253"/>
        <end position="270"/>
    </location>
</feature>
<dbReference type="InterPro" id="IPR002611">
    <property type="entry name" value="IstB_ATP-bd"/>
</dbReference>
<feature type="domain" description="AAA+ ATPase" evidence="5">
    <location>
        <begin position="96"/>
        <end position="233"/>
    </location>
</feature>
<dbReference type="Proteomes" id="UP000242205">
    <property type="component" value="Chromosome"/>
</dbReference>
<dbReference type="InterPro" id="IPR028350">
    <property type="entry name" value="DNAC/IstB-like"/>
</dbReference>
<keyword evidence="8" id="KW-1185">Reference proteome</keyword>
<dbReference type="NCBIfam" id="NF038214">
    <property type="entry name" value="IS21_help_AAA"/>
    <property type="match status" value="1"/>
</dbReference>
<evidence type="ECO:0000313" key="8">
    <source>
        <dbReference type="Proteomes" id="UP000242205"/>
    </source>
</evidence>
<dbReference type="EMBL" id="CP025682">
    <property type="protein sequence ID" value="AUN96160.1"/>
    <property type="molecule type" value="Genomic_DNA"/>
</dbReference>
<dbReference type="SMART" id="SM00382">
    <property type="entry name" value="AAA"/>
    <property type="match status" value="1"/>
</dbReference>
<dbReference type="PIRSF" id="PIRSF003073">
    <property type="entry name" value="DNAC_TnpB_IstB"/>
    <property type="match status" value="1"/>
</dbReference>
<evidence type="ECO:0000256" key="2">
    <source>
        <dbReference type="ARBA" id="ARBA00022741"/>
    </source>
</evidence>
<evidence type="ECO:0000313" key="6">
    <source>
        <dbReference type="EMBL" id="AUN93681.1"/>
    </source>
</evidence>